<keyword evidence="4 5" id="KW-0472">Membrane</keyword>
<feature type="non-terminal residue" evidence="6">
    <location>
        <position position="92"/>
    </location>
</feature>
<evidence type="ECO:0000256" key="3">
    <source>
        <dbReference type="ARBA" id="ARBA00022989"/>
    </source>
</evidence>
<accession>A0A9N9N9V3</accession>
<evidence type="ECO:0000313" key="6">
    <source>
        <dbReference type="EMBL" id="CAG8717511.1"/>
    </source>
</evidence>
<proteinExistence type="predicted"/>
<dbReference type="EMBL" id="CAJVPV010021297">
    <property type="protein sequence ID" value="CAG8717511.1"/>
    <property type="molecule type" value="Genomic_DNA"/>
</dbReference>
<reference evidence="6" key="1">
    <citation type="submission" date="2021-06" db="EMBL/GenBank/DDBJ databases">
        <authorList>
            <person name="Kallberg Y."/>
            <person name="Tangrot J."/>
            <person name="Rosling A."/>
        </authorList>
    </citation>
    <scope>NUCLEOTIDE SEQUENCE</scope>
    <source>
        <strain evidence="6">CL551</strain>
    </source>
</reference>
<evidence type="ECO:0000256" key="1">
    <source>
        <dbReference type="ARBA" id="ARBA00004141"/>
    </source>
</evidence>
<feature type="non-terminal residue" evidence="6">
    <location>
        <position position="1"/>
    </location>
</feature>
<protein>
    <submittedName>
        <fullName evidence="6">14745_t:CDS:1</fullName>
    </submittedName>
</protein>
<dbReference type="Pfam" id="PF13520">
    <property type="entry name" value="AA_permease_2"/>
    <property type="match status" value="1"/>
</dbReference>
<dbReference type="GO" id="GO:0016020">
    <property type="term" value="C:membrane"/>
    <property type="evidence" value="ECO:0007669"/>
    <property type="project" value="UniProtKB-SubCell"/>
</dbReference>
<dbReference type="InterPro" id="IPR002293">
    <property type="entry name" value="AA/rel_permease1"/>
</dbReference>
<evidence type="ECO:0000313" key="7">
    <source>
        <dbReference type="Proteomes" id="UP000789342"/>
    </source>
</evidence>
<comment type="caution">
    <text evidence="6">The sequence shown here is derived from an EMBL/GenBank/DDBJ whole genome shotgun (WGS) entry which is preliminary data.</text>
</comment>
<dbReference type="OrthoDB" id="10062876at2759"/>
<dbReference type="AlphaFoldDB" id="A0A9N9N9V3"/>
<comment type="subcellular location">
    <subcellularLocation>
        <location evidence="1">Membrane</location>
        <topology evidence="1">Multi-pass membrane protein</topology>
    </subcellularLocation>
</comment>
<name>A0A9N9N9V3_9GLOM</name>
<evidence type="ECO:0000256" key="4">
    <source>
        <dbReference type="ARBA" id="ARBA00023136"/>
    </source>
</evidence>
<keyword evidence="3 5" id="KW-1133">Transmembrane helix</keyword>
<keyword evidence="2 5" id="KW-0812">Transmembrane</keyword>
<evidence type="ECO:0000256" key="5">
    <source>
        <dbReference type="SAM" id="Phobius"/>
    </source>
</evidence>
<feature type="transmembrane region" description="Helical" evidence="5">
    <location>
        <begin position="47"/>
        <end position="65"/>
    </location>
</feature>
<gene>
    <name evidence="6" type="ORF">AMORRO_LOCUS13117</name>
</gene>
<organism evidence="6 7">
    <name type="scientific">Acaulospora morrowiae</name>
    <dbReference type="NCBI Taxonomy" id="94023"/>
    <lineage>
        <taxon>Eukaryota</taxon>
        <taxon>Fungi</taxon>
        <taxon>Fungi incertae sedis</taxon>
        <taxon>Mucoromycota</taxon>
        <taxon>Glomeromycotina</taxon>
        <taxon>Glomeromycetes</taxon>
        <taxon>Diversisporales</taxon>
        <taxon>Acaulosporaceae</taxon>
        <taxon>Acaulospora</taxon>
    </lineage>
</organism>
<sequence length="92" mass="10376">VSAFGTLGALVWSGSRVVQRTAKMGYFLIGRKWLRVMKKDGTPVNTLKLQFIWCALIIVIIGGVTSDPFKILSDYSQYSYWIFYCLTGIGLF</sequence>
<dbReference type="Gene3D" id="1.20.1740.10">
    <property type="entry name" value="Amino acid/polyamine transporter I"/>
    <property type="match status" value="1"/>
</dbReference>
<dbReference type="GO" id="GO:0022857">
    <property type="term" value="F:transmembrane transporter activity"/>
    <property type="evidence" value="ECO:0007669"/>
    <property type="project" value="InterPro"/>
</dbReference>
<dbReference type="Proteomes" id="UP000789342">
    <property type="component" value="Unassembled WGS sequence"/>
</dbReference>
<keyword evidence="7" id="KW-1185">Reference proteome</keyword>
<evidence type="ECO:0000256" key="2">
    <source>
        <dbReference type="ARBA" id="ARBA00022692"/>
    </source>
</evidence>